<evidence type="ECO:0000256" key="4">
    <source>
        <dbReference type="ARBA" id="ARBA00023027"/>
    </source>
</evidence>
<evidence type="ECO:0000259" key="12">
    <source>
        <dbReference type="PROSITE" id="PS51154"/>
    </source>
</evidence>
<dbReference type="InterPro" id="IPR052056">
    <property type="entry name" value="Mono-ARTD/PARP"/>
</dbReference>
<keyword evidence="3 7" id="KW-0808">Transferase</keyword>
<dbReference type="EC" id="2.4.2.-" evidence="7"/>
<dbReference type="SUPFAM" id="SSF54928">
    <property type="entry name" value="RNA-binding domain, RBD"/>
    <property type="match status" value="1"/>
</dbReference>
<dbReference type="Gene3D" id="3.90.228.10">
    <property type="match status" value="1"/>
</dbReference>
<dbReference type="Pfam" id="PF23085">
    <property type="entry name" value="RRM_PARP14_3"/>
    <property type="match status" value="1"/>
</dbReference>
<feature type="compositionally biased region" description="Polar residues" evidence="8">
    <location>
        <begin position="82"/>
        <end position="108"/>
    </location>
</feature>
<dbReference type="GO" id="GO:0003714">
    <property type="term" value="F:transcription corepressor activity"/>
    <property type="evidence" value="ECO:0007669"/>
    <property type="project" value="TreeGrafter"/>
</dbReference>
<evidence type="ECO:0000259" key="9">
    <source>
        <dbReference type="PROSITE" id="PS50102"/>
    </source>
</evidence>
<feature type="domain" description="WWE" evidence="10">
    <location>
        <begin position="1673"/>
        <end position="1749"/>
    </location>
</feature>
<dbReference type="InterPro" id="IPR004170">
    <property type="entry name" value="WWE_dom"/>
</dbReference>
<evidence type="ECO:0000259" key="10">
    <source>
        <dbReference type="PROSITE" id="PS50918"/>
    </source>
</evidence>
<dbReference type="PANTHER" id="PTHR14453:SF67">
    <property type="entry name" value="POLY [ADP-RIBOSE] POLYMERASE"/>
    <property type="match status" value="1"/>
</dbReference>
<reference evidence="14" key="1">
    <citation type="journal article" date="2017" name="bioRxiv">
        <title>Comparative analysis of the genomes of Stylophora pistillata and Acropora digitifera provides evidence for extensive differences between species of corals.</title>
        <authorList>
            <person name="Voolstra C.R."/>
            <person name="Li Y."/>
            <person name="Liew Y.J."/>
            <person name="Baumgarten S."/>
            <person name="Zoccola D."/>
            <person name="Flot J.-F."/>
            <person name="Tambutte S."/>
            <person name="Allemand D."/>
            <person name="Aranda M."/>
        </authorList>
    </citation>
    <scope>NUCLEOTIDE SEQUENCE [LARGE SCALE GENOMIC DNA]</scope>
</reference>
<dbReference type="SUPFAM" id="SSF56399">
    <property type="entry name" value="ADP-ribosylation"/>
    <property type="match status" value="1"/>
</dbReference>
<accession>A0A2B4RKU9</accession>
<dbReference type="Gene3D" id="3.40.220.10">
    <property type="entry name" value="Leucine Aminopeptidase, subunit E, domain 1"/>
    <property type="match status" value="3"/>
</dbReference>
<keyword evidence="4 7" id="KW-0520">NAD</keyword>
<keyword evidence="14" id="KW-1185">Reference proteome</keyword>
<evidence type="ECO:0000256" key="5">
    <source>
        <dbReference type="ARBA" id="ARBA00023242"/>
    </source>
</evidence>
<dbReference type="SUPFAM" id="SSF117839">
    <property type="entry name" value="WWE domain"/>
    <property type="match status" value="1"/>
</dbReference>
<feature type="domain" description="Macro" evidence="12">
    <location>
        <begin position="1182"/>
        <end position="1357"/>
    </location>
</feature>
<evidence type="ECO:0000256" key="7">
    <source>
        <dbReference type="RuleBase" id="RU362114"/>
    </source>
</evidence>
<protein>
    <recommendedName>
        <fullName evidence="7">Poly [ADP-ribose] polymerase</fullName>
        <shortName evidence="7">PARP</shortName>
        <ecNumber evidence="7">2.4.2.-</ecNumber>
    </recommendedName>
</protein>
<evidence type="ECO:0000313" key="13">
    <source>
        <dbReference type="EMBL" id="PFX17796.1"/>
    </source>
</evidence>
<dbReference type="InterPro" id="IPR012677">
    <property type="entry name" value="Nucleotide-bd_a/b_plait_sf"/>
</dbReference>
<evidence type="ECO:0000313" key="14">
    <source>
        <dbReference type="Proteomes" id="UP000225706"/>
    </source>
</evidence>
<feature type="domain" description="RRM" evidence="9">
    <location>
        <begin position="498"/>
        <end position="577"/>
    </location>
</feature>
<dbReference type="InterPro" id="IPR012317">
    <property type="entry name" value="Poly(ADP-ribose)pol_cat_dom"/>
</dbReference>
<sequence>MVGLSQEGEEASAQTWGKMKVSMAKLIRKAKSPKLLEEKAKGNDEKDETLLQFSPCGHSASASVLSQSPLSLLAQSHEEPSSLLTPWSAQEASSTLAPWPGQQASLTQVPWPARQASSTQAPWSAQQASSTQAPWSAQQASSTQAPWSAQQASSTQAPWSAQQASSTQAPWSAQQASSTQAPWSAQQASSTQAPWSAQQASSTQAPWSAQQASSTQAPWSAQQASSTQAPWSAQQASSTQAPWSAQQASSTQAPWPEQQASSTQAPWSAEQASSTQAPWAEQQASSTQAPWSAQQASSTQVPWSAQQASSTHAPFSAEQVSSTQVPWSAQQASSTQAPWPEQQASSTQAPWSAQQASSTQVPWSAQQASSSQAPWSAQQASSSQAPWSAQQASSTQAPWSAQQATSTLVPWSAQQASSSQAPWSAQQASSTLVPWAAQQASSTQAPWSAQQASSTLAPWSALVTMSKDVKDFSNFKRKGQERTLDDVQISIEQVPVCRSILVTGISENTTHDAIELCFENRKKNCGGPVEEVSYTPGSGRAVVVFEDPKDMARVFDRHQERPIVLNGNQLSIKIHQDEVRDRVVNSTQTIEKKETREANWKQISLHVPKEHVILLKKIKLADKLADENKELEIKMDKGKEEIYIAGPQEQFIEVINKFSNQLKDMVMKNLSLSARVLKVLCSEEGIQKVNHELESNEVEAICFIDKDTKIVGTSAAHADAAEKLVNELMLEKQVEVDAKSDHLLKSTEWIKICDEINAKSTVHVYGNVWNDTRVAGFKDEVSEVLEKLSAFLEDNYIRQEDYVCISDLVRRYIGEFRQKNLRSIEDQLKEFDVSIKNGERPEHFEISGKREGLKRVRKELDELTSNIATHTFDVEQPGLLKYLDTEKGRCLVKLVENEQDCVIDLKENLCSESEAESTASSGDKEMTIEEGYEDDDEINRDSDNDNDSVGTADDSKCDDDDNDKVDQNSASGGGLDDDTSAVDKSTTGGNDSSTLVTIHGHSISWKPGLIEKEKADVLVSSHGSCTEAIRKAGAPYKPIPDVGEVSVSRGLTPATHVILTHCCAWDGVKGGTAEKTLQAIVRKCLEKAEELEAKSIAFPVIGTGNLKFPREKASKIMVQQALDFCRGHPMSKLQNIQFVVYQQDQLLKDAFNKEMNKVKAKYKDAPKYKLHHILKTIRPKTKQGPAKTRSDPVEIEIVQGDICKEKTDAIVSVLGKDLNMDNAGELSKAVKKMCGQAVQEELNKLTRQPTISAVITGGGNLPARHIIHLIPESSDKDHLQQCVEKCLQLAETQGLSSISIPAIGTGKHFVSAVDSVNLIFKAIQSFNGKCNRVRKVRIVISHAKMLPAFQQEQFKHSHHLEEDSNRRTILNSPFSVEVTTGDLTKENTSDAIMNIASADINLNNAGELSKAIAKACGPLLLKECHQVGKMSPGSVAMTSGGNLTVPHIIHIIPGSPDLQHLQQCLEVGLRLADTKSLKSISIPCIGTGGYNLAAAQSAQVTFQALSAFSASCKSIQKVKIVVFKTHLKKEFEFLQTQLRQQLKSEDDESSGSEKEAVKRSRKGGRRQEREPVQRYSVKVCVVGKDKPCVENAAKCLRDKFAEVLVLRTVESDVISNLSQNQILGLERKAVEHGVKIEVRVEIDRIVVRGESNDVFQMLQEIWEKIKERTEQKKEEEMAQILSNNIVWSYELNGDVIEFGAKENAMIELAHSKGDQTVKVSLGGKQFVIDVKNKLGVGEYSSPTMKLIRKAKGAVEGFPLPTQWTLFPPPNMDVNRIDLAQSSKEYQDVERMFQTTAKEFRILKIERIQNRSLYQSYMARKHKMDNDAKGSNERMLFHGTDGQNVSKIMSQGFNRSLCGVHGTCYGRGVYFARDAKYSVNYAGSGAARHMFLAKVLVGQYCLGNKLYVEPPEINPSMPEVLYDSVVDNKINPNIFVVFRDNQCYPEYLITFAQ</sequence>
<dbReference type="Proteomes" id="UP000225706">
    <property type="component" value="Unassembled WGS sequence"/>
</dbReference>
<feature type="compositionally biased region" description="Polar residues" evidence="8">
    <location>
        <begin position="982"/>
        <end position="995"/>
    </location>
</feature>
<feature type="region of interest" description="Disordered" evidence="8">
    <location>
        <begin position="1544"/>
        <end position="1570"/>
    </location>
</feature>
<dbReference type="Pfam" id="PF01661">
    <property type="entry name" value="Macro"/>
    <property type="match status" value="3"/>
</dbReference>
<dbReference type="PROSITE" id="PS51154">
    <property type="entry name" value="MACRO"/>
    <property type="match status" value="3"/>
</dbReference>
<dbReference type="EMBL" id="LSMT01000448">
    <property type="protein sequence ID" value="PFX17796.1"/>
    <property type="molecule type" value="Genomic_DNA"/>
</dbReference>
<dbReference type="GO" id="GO:0005737">
    <property type="term" value="C:cytoplasm"/>
    <property type="evidence" value="ECO:0007669"/>
    <property type="project" value="TreeGrafter"/>
</dbReference>
<dbReference type="SMART" id="SM00506">
    <property type="entry name" value="A1pp"/>
    <property type="match status" value="3"/>
</dbReference>
<dbReference type="InterPro" id="IPR037197">
    <property type="entry name" value="WWE_dom_sf"/>
</dbReference>
<proteinExistence type="predicted"/>
<dbReference type="CDD" id="cd01439">
    <property type="entry name" value="TCCD_inducible_PARP_like"/>
    <property type="match status" value="1"/>
</dbReference>
<dbReference type="PANTHER" id="PTHR14453">
    <property type="entry name" value="PARP/ZINC FINGER CCCH TYPE DOMAIN CONTAINING PROTEIN"/>
    <property type="match status" value="1"/>
</dbReference>
<feature type="region of interest" description="Disordered" evidence="8">
    <location>
        <begin position="32"/>
        <end position="52"/>
    </location>
</feature>
<gene>
    <name evidence="13" type="primary">PARP14</name>
    <name evidence="13" type="ORF">AWC38_SpisGene17866</name>
</gene>
<dbReference type="Gene3D" id="3.30.70.330">
    <property type="match status" value="1"/>
</dbReference>
<feature type="region of interest" description="Disordered" evidence="8">
    <location>
        <begin position="75"/>
        <end position="401"/>
    </location>
</feature>
<name>A0A2B4RKU9_STYPI</name>
<dbReference type="SUPFAM" id="SSF52949">
    <property type="entry name" value="Macro domain-like"/>
    <property type="match status" value="3"/>
</dbReference>
<keyword evidence="5" id="KW-0539">Nucleus</keyword>
<evidence type="ECO:0000256" key="6">
    <source>
        <dbReference type="PROSITE-ProRule" id="PRU00176"/>
    </source>
</evidence>
<keyword evidence="6" id="KW-0694">RNA-binding</keyword>
<dbReference type="GO" id="GO:0005634">
    <property type="term" value="C:nucleus"/>
    <property type="evidence" value="ECO:0007669"/>
    <property type="project" value="UniProtKB-SubCell"/>
</dbReference>
<evidence type="ECO:0000256" key="2">
    <source>
        <dbReference type="ARBA" id="ARBA00022676"/>
    </source>
</evidence>
<keyword evidence="2 7" id="KW-0328">Glycosyltransferase</keyword>
<feature type="compositionally biased region" description="Low complexity" evidence="8">
    <location>
        <begin position="362"/>
        <end position="401"/>
    </location>
</feature>
<comment type="subcellular location">
    <subcellularLocation>
        <location evidence="1">Nucleus</location>
    </subcellularLocation>
</comment>
<dbReference type="PROSITE" id="PS51059">
    <property type="entry name" value="PARP_CATALYTIC"/>
    <property type="match status" value="1"/>
</dbReference>
<dbReference type="InterPro" id="IPR035979">
    <property type="entry name" value="RBD_domain_sf"/>
</dbReference>
<feature type="domain" description="PARP catalytic" evidence="11">
    <location>
        <begin position="1759"/>
        <end position="1952"/>
    </location>
</feature>
<evidence type="ECO:0000256" key="1">
    <source>
        <dbReference type="ARBA" id="ARBA00004123"/>
    </source>
</evidence>
<comment type="caution">
    <text evidence="13">The sequence shown here is derived from an EMBL/GenBank/DDBJ whole genome shotgun (WGS) entry which is preliminary data.</text>
</comment>
<evidence type="ECO:0000256" key="8">
    <source>
        <dbReference type="SAM" id="MobiDB-lite"/>
    </source>
</evidence>
<dbReference type="PROSITE" id="PS50918">
    <property type="entry name" value="WWE"/>
    <property type="match status" value="1"/>
</dbReference>
<dbReference type="InterPro" id="IPR043472">
    <property type="entry name" value="Macro_dom-like"/>
</dbReference>
<evidence type="ECO:0000256" key="3">
    <source>
        <dbReference type="ARBA" id="ARBA00022679"/>
    </source>
</evidence>
<feature type="compositionally biased region" description="Basic and acidic residues" evidence="8">
    <location>
        <begin position="34"/>
        <end position="44"/>
    </location>
</feature>
<feature type="domain" description="Macro" evidence="12">
    <location>
        <begin position="1363"/>
        <end position="1542"/>
    </location>
</feature>
<dbReference type="OrthoDB" id="6133115at2759"/>
<feature type="compositionally biased region" description="Polar residues" evidence="8">
    <location>
        <begin position="115"/>
        <end position="361"/>
    </location>
</feature>
<dbReference type="InterPro" id="IPR002589">
    <property type="entry name" value="Macro_dom"/>
</dbReference>
<organism evidence="13 14">
    <name type="scientific">Stylophora pistillata</name>
    <name type="common">Smooth cauliflower coral</name>
    <dbReference type="NCBI Taxonomy" id="50429"/>
    <lineage>
        <taxon>Eukaryota</taxon>
        <taxon>Metazoa</taxon>
        <taxon>Cnidaria</taxon>
        <taxon>Anthozoa</taxon>
        <taxon>Hexacorallia</taxon>
        <taxon>Scleractinia</taxon>
        <taxon>Astrocoeniina</taxon>
        <taxon>Pocilloporidae</taxon>
        <taxon>Stylophora</taxon>
    </lineage>
</organism>
<dbReference type="FunFam" id="3.90.228.10:FF:000008">
    <property type="entry name" value="Poly [ADP-ribose] polymerase"/>
    <property type="match status" value="1"/>
</dbReference>
<feature type="region of interest" description="Disordered" evidence="8">
    <location>
        <begin position="932"/>
        <end position="995"/>
    </location>
</feature>
<dbReference type="Gene3D" id="3.30.720.50">
    <property type="match status" value="1"/>
</dbReference>
<dbReference type="GO" id="GO:0003723">
    <property type="term" value="F:RNA binding"/>
    <property type="evidence" value="ECO:0007669"/>
    <property type="project" value="UniProtKB-UniRule"/>
</dbReference>
<dbReference type="GO" id="GO:0003950">
    <property type="term" value="F:NAD+ poly-ADP-ribosyltransferase activity"/>
    <property type="evidence" value="ECO:0007669"/>
    <property type="project" value="UniProtKB-UniRule"/>
</dbReference>
<dbReference type="GO" id="GO:0010629">
    <property type="term" value="P:negative regulation of gene expression"/>
    <property type="evidence" value="ECO:0007669"/>
    <property type="project" value="TreeGrafter"/>
</dbReference>
<dbReference type="PROSITE" id="PS50102">
    <property type="entry name" value="RRM"/>
    <property type="match status" value="1"/>
</dbReference>
<evidence type="ECO:0000259" key="11">
    <source>
        <dbReference type="PROSITE" id="PS51059"/>
    </source>
</evidence>
<dbReference type="InterPro" id="IPR000504">
    <property type="entry name" value="RRM_dom"/>
</dbReference>
<dbReference type="Pfam" id="PF00644">
    <property type="entry name" value="PARP"/>
    <property type="match status" value="1"/>
</dbReference>
<feature type="domain" description="Macro" evidence="12">
    <location>
        <begin position="990"/>
        <end position="1155"/>
    </location>
</feature>